<comment type="catalytic activity">
    <reaction evidence="1">
        <text>S-ubiquitinyl-[E1 ubiquitin-activating enzyme]-L-cysteine + [E2 ubiquitin-conjugating enzyme]-L-cysteine = [E1 ubiquitin-activating enzyme]-L-cysteine + S-ubiquitinyl-[E2 ubiquitin-conjugating enzyme]-L-cysteine.</text>
        <dbReference type="EC" id="2.3.2.23"/>
    </reaction>
</comment>
<organism evidence="9 10">
    <name type="scientific">Neolentinus lepideus HHB14362 ss-1</name>
    <dbReference type="NCBI Taxonomy" id="1314782"/>
    <lineage>
        <taxon>Eukaryota</taxon>
        <taxon>Fungi</taxon>
        <taxon>Dikarya</taxon>
        <taxon>Basidiomycota</taxon>
        <taxon>Agaricomycotina</taxon>
        <taxon>Agaricomycetes</taxon>
        <taxon>Gloeophyllales</taxon>
        <taxon>Gloeophyllaceae</taxon>
        <taxon>Neolentinus</taxon>
    </lineage>
</organism>
<keyword evidence="4" id="KW-0547">Nucleotide-binding</keyword>
<evidence type="ECO:0000259" key="8">
    <source>
        <dbReference type="PROSITE" id="PS50127"/>
    </source>
</evidence>
<dbReference type="GO" id="GO:0061631">
    <property type="term" value="F:ubiquitin conjugating enzyme activity"/>
    <property type="evidence" value="ECO:0007669"/>
    <property type="project" value="UniProtKB-EC"/>
</dbReference>
<reference evidence="9 10" key="1">
    <citation type="journal article" date="2016" name="Mol. Biol. Evol.">
        <title>Comparative Genomics of Early-Diverging Mushroom-Forming Fungi Provides Insights into the Origins of Lignocellulose Decay Capabilities.</title>
        <authorList>
            <person name="Nagy L.G."/>
            <person name="Riley R."/>
            <person name="Tritt A."/>
            <person name="Adam C."/>
            <person name="Daum C."/>
            <person name="Floudas D."/>
            <person name="Sun H."/>
            <person name="Yadav J.S."/>
            <person name="Pangilinan J."/>
            <person name="Larsson K.H."/>
            <person name="Matsuura K."/>
            <person name="Barry K."/>
            <person name="Labutti K."/>
            <person name="Kuo R."/>
            <person name="Ohm R.A."/>
            <person name="Bhattacharya S.S."/>
            <person name="Shirouzu T."/>
            <person name="Yoshinaga Y."/>
            <person name="Martin F.M."/>
            <person name="Grigoriev I.V."/>
            <person name="Hibbett D.S."/>
        </authorList>
    </citation>
    <scope>NUCLEOTIDE SEQUENCE [LARGE SCALE GENOMIC DNA]</scope>
    <source>
        <strain evidence="9 10">HHB14362 ss-1</strain>
    </source>
</reference>
<evidence type="ECO:0000256" key="4">
    <source>
        <dbReference type="ARBA" id="ARBA00022741"/>
    </source>
</evidence>
<protein>
    <recommendedName>
        <fullName evidence="8">UBC core domain-containing protein</fullName>
    </recommendedName>
</protein>
<feature type="compositionally biased region" description="Basic and acidic residues" evidence="7">
    <location>
        <begin position="135"/>
        <end position="149"/>
    </location>
</feature>
<dbReference type="STRING" id="1314782.A0A165SRM3"/>
<keyword evidence="10" id="KW-1185">Reference proteome</keyword>
<proteinExistence type="predicted"/>
<keyword evidence="6" id="KW-0067">ATP-binding</keyword>
<evidence type="ECO:0000256" key="1">
    <source>
        <dbReference type="ARBA" id="ARBA00000485"/>
    </source>
</evidence>
<evidence type="ECO:0000256" key="7">
    <source>
        <dbReference type="SAM" id="MobiDB-lite"/>
    </source>
</evidence>
<dbReference type="SUPFAM" id="SSF54495">
    <property type="entry name" value="UBC-like"/>
    <property type="match status" value="1"/>
</dbReference>
<dbReference type="Gene3D" id="3.10.110.10">
    <property type="entry name" value="Ubiquitin Conjugating Enzyme"/>
    <property type="match status" value="1"/>
</dbReference>
<accession>A0A165SRM3</accession>
<keyword evidence="3" id="KW-0808">Transferase</keyword>
<sequence>MPPGLSSAMTLKRIHREINDLKKEDMGGITLTPTDNLFVWKAGIPGPEGSVYEGGVFNAEIHLAPDYPFMAPKVVFSTRIYHMNISDRGNVCIDILKHNWSPALSIFKVVLSLSSLLTDPNPKDPLVPSIASEYTRNREQHNRTAREWTRLYACPPAPPPKPKAPSVTASRASTSTPGPSTSTATSRASSTTRAPGKAKAAPSRTATPLVDDGAGRSASAAIAIDDSDDEGSTMSRKRKRRPGPDSSALVLDEDDGAAGSGIAKRNKVESRQTGSGDVIVIDD</sequence>
<dbReference type="AlphaFoldDB" id="A0A165SRM3"/>
<dbReference type="InParanoid" id="A0A165SRM3"/>
<dbReference type="FunFam" id="3.10.110.10:FF:000101">
    <property type="entry name" value="Ubiquitin-conjugating enzyme E2 D2"/>
    <property type="match status" value="1"/>
</dbReference>
<dbReference type="Pfam" id="PF00179">
    <property type="entry name" value="UQ_con"/>
    <property type="match status" value="1"/>
</dbReference>
<evidence type="ECO:0000256" key="3">
    <source>
        <dbReference type="ARBA" id="ARBA00022679"/>
    </source>
</evidence>
<evidence type="ECO:0000313" key="9">
    <source>
        <dbReference type="EMBL" id="KZT25569.1"/>
    </source>
</evidence>
<dbReference type="SMART" id="SM00212">
    <property type="entry name" value="UBCc"/>
    <property type="match status" value="1"/>
</dbReference>
<dbReference type="PROSITE" id="PS50127">
    <property type="entry name" value="UBC_2"/>
    <property type="match status" value="1"/>
</dbReference>
<evidence type="ECO:0000313" key="10">
    <source>
        <dbReference type="Proteomes" id="UP000076761"/>
    </source>
</evidence>
<dbReference type="EMBL" id="KV425571">
    <property type="protein sequence ID" value="KZT25569.1"/>
    <property type="molecule type" value="Genomic_DNA"/>
</dbReference>
<feature type="compositionally biased region" description="Low complexity" evidence="7">
    <location>
        <begin position="211"/>
        <end position="224"/>
    </location>
</feature>
<name>A0A165SRM3_9AGAM</name>
<dbReference type="InterPro" id="IPR016135">
    <property type="entry name" value="UBQ-conjugating_enzyme/RWD"/>
</dbReference>
<evidence type="ECO:0000256" key="5">
    <source>
        <dbReference type="ARBA" id="ARBA00022786"/>
    </source>
</evidence>
<keyword evidence="5" id="KW-0833">Ubl conjugation pathway</keyword>
<feature type="region of interest" description="Disordered" evidence="7">
    <location>
        <begin position="122"/>
        <end position="283"/>
    </location>
</feature>
<feature type="compositionally biased region" description="Low complexity" evidence="7">
    <location>
        <begin position="164"/>
        <end position="195"/>
    </location>
</feature>
<feature type="domain" description="UBC core" evidence="8">
    <location>
        <begin position="9"/>
        <end position="154"/>
    </location>
</feature>
<dbReference type="OrthoDB" id="7851174at2759"/>
<dbReference type="GO" id="GO:0005524">
    <property type="term" value="F:ATP binding"/>
    <property type="evidence" value="ECO:0007669"/>
    <property type="project" value="UniProtKB-KW"/>
</dbReference>
<dbReference type="Proteomes" id="UP000076761">
    <property type="component" value="Unassembled WGS sequence"/>
</dbReference>
<evidence type="ECO:0000256" key="2">
    <source>
        <dbReference type="ARBA" id="ARBA00004906"/>
    </source>
</evidence>
<comment type="pathway">
    <text evidence="2">Protein modification; protein ubiquitination.</text>
</comment>
<dbReference type="InterPro" id="IPR000608">
    <property type="entry name" value="UBC"/>
</dbReference>
<gene>
    <name evidence="9" type="ORF">NEOLEDRAFT_1178346</name>
</gene>
<dbReference type="PANTHER" id="PTHR24068">
    <property type="entry name" value="UBIQUITIN-CONJUGATING ENZYME E2"/>
    <property type="match status" value="1"/>
</dbReference>
<evidence type="ECO:0000256" key="6">
    <source>
        <dbReference type="ARBA" id="ARBA00022840"/>
    </source>
</evidence>